<dbReference type="InterPro" id="IPR029063">
    <property type="entry name" value="SAM-dependent_MTases_sf"/>
</dbReference>
<evidence type="ECO:0000256" key="3">
    <source>
        <dbReference type="ARBA" id="ARBA00022603"/>
    </source>
</evidence>
<dbReference type="PANTHER" id="PTHR10920">
    <property type="entry name" value="RIBOSOMAL RNA METHYLTRANSFERASE"/>
    <property type="match status" value="1"/>
</dbReference>
<feature type="domain" description="Ribosomal RNA methyltransferase FtsJ" evidence="7">
    <location>
        <begin position="206"/>
        <end position="334"/>
    </location>
</feature>
<evidence type="ECO:0000313" key="8">
    <source>
        <dbReference type="EMBL" id="KAF6150326.1"/>
    </source>
</evidence>
<keyword evidence="5" id="KW-0949">S-adenosyl-L-methionine</keyword>
<dbReference type="PANTHER" id="PTHR10920:SF18">
    <property type="entry name" value="RRNA METHYLTRANSFERASE 2, MITOCHONDRIAL"/>
    <property type="match status" value="1"/>
</dbReference>
<dbReference type="InterPro" id="IPR015507">
    <property type="entry name" value="rRNA-MeTfrase_E"/>
</dbReference>
<dbReference type="SUPFAM" id="SSF53335">
    <property type="entry name" value="S-adenosyl-L-methionine-dependent methyltransferases"/>
    <property type="match status" value="1"/>
</dbReference>
<dbReference type="Proteomes" id="UP000541444">
    <property type="component" value="Unassembled WGS sequence"/>
</dbReference>
<comment type="caution">
    <text evidence="8">The sequence shown here is derived from an EMBL/GenBank/DDBJ whole genome shotgun (WGS) entry which is preliminary data.</text>
</comment>
<gene>
    <name evidence="8" type="ORF">GIB67_034025</name>
</gene>
<dbReference type="HAMAP" id="MF_01547">
    <property type="entry name" value="RNA_methyltr_E"/>
    <property type="match status" value="1"/>
</dbReference>
<keyword evidence="3" id="KW-0489">Methyltransferase</keyword>
<keyword evidence="4" id="KW-0808">Transferase</keyword>
<evidence type="ECO:0000256" key="1">
    <source>
        <dbReference type="ARBA" id="ARBA00009258"/>
    </source>
</evidence>
<dbReference type="EMBL" id="JACGCM010001747">
    <property type="protein sequence ID" value="KAF6150326.1"/>
    <property type="molecule type" value="Genomic_DNA"/>
</dbReference>
<dbReference type="InterPro" id="IPR002877">
    <property type="entry name" value="RNA_MeTrfase_FtsJ_dom"/>
</dbReference>
<dbReference type="InterPro" id="IPR050082">
    <property type="entry name" value="RNA_methyltr_RlmE"/>
</dbReference>
<proteinExistence type="inferred from homology"/>
<feature type="domain" description="Ribosomal RNA methyltransferase FtsJ" evidence="7">
    <location>
        <begin position="18"/>
        <end position="87"/>
    </location>
</feature>
<evidence type="ECO:0000259" key="7">
    <source>
        <dbReference type="Pfam" id="PF01728"/>
    </source>
</evidence>
<reference evidence="8 9" key="1">
    <citation type="journal article" date="2020" name="IScience">
        <title>Genome Sequencing of the Endangered Kingdonia uniflora (Circaeasteraceae, Ranunculales) Reveals Potential Mechanisms of Evolutionary Specialization.</title>
        <authorList>
            <person name="Sun Y."/>
            <person name="Deng T."/>
            <person name="Zhang A."/>
            <person name="Moore M.J."/>
            <person name="Landis J.B."/>
            <person name="Lin N."/>
            <person name="Zhang H."/>
            <person name="Zhang X."/>
            <person name="Huang J."/>
            <person name="Zhang X."/>
            <person name="Sun H."/>
            <person name="Wang H."/>
        </authorList>
    </citation>
    <scope>NUCLEOTIDE SEQUENCE [LARGE SCALE GENOMIC DNA]</scope>
    <source>
        <strain evidence="8">TB1705</strain>
        <tissue evidence="8">Leaf</tissue>
    </source>
</reference>
<dbReference type="Pfam" id="PF01728">
    <property type="entry name" value="FtsJ"/>
    <property type="match status" value="2"/>
</dbReference>
<protein>
    <recommendedName>
        <fullName evidence="6">rRNA methyltransferase 2, mitochondrial</fullName>
    </recommendedName>
</protein>
<evidence type="ECO:0000256" key="4">
    <source>
        <dbReference type="ARBA" id="ARBA00022679"/>
    </source>
</evidence>
<organism evidence="8 9">
    <name type="scientific">Kingdonia uniflora</name>
    <dbReference type="NCBI Taxonomy" id="39325"/>
    <lineage>
        <taxon>Eukaryota</taxon>
        <taxon>Viridiplantae</taxon>
        <taxon>Streptophyta</taxon>
        <taxon>Embryophyta</taxon>
        <taxon>Tracheophyta</taxon>
        <taxon>Spermatophyta</taxon>
        <taxon>Magnoliopsida</taxon>
        <taxon>Ranunculales</taxon>
        <taxon>Circaeasteraceae</taxon>
        <taxon>Kingdonia</taxon>
    </lineage>
</organism>
<accession>A0A7J7M631</accession>
<dbReference type="Gene3D" id="3.40.50.150">
    <property type="entry name" value="Vaccinia Virus protein VP39"/>
    <property type="match status" value="1"/>
</dbReference>
<keyword evidence="2" id="KW-0698">rRNA processing</keyword>
<dbReference type="AlphaFoldDB" id="A0A7J7M631"/>
<name>A0A7J7M631_9MAGN</name>
<evidence type="ECO:0000256" key="6">
    <source>
        <dbReference type="ARBA" id="ARBA00041184"/>
    </source>
</evidence>
<evidence type="ECO:0000256" key="2">
    <source>
        <dbReference type="ARBA" id="ARBA00022552"/>
    </source>
</evidence>
<evidence type="ECO:0000256" key="5">
    <source>
        <dbReference type="ARBA" id="ARBA00022691"/>
    </source>
</evidence>
<keyword evidence="9" id="KW-1185">Reference proteome</keyword>
<dbReference type="GO" id="GO:0008650">
    <property type="term" value="F:rRNA (uridine-2'-O-)-methyltransferase activity"/>
    <property type="evidence" value="ECO:0007669"/>
    <property type="project" value="TreeGrafter"/>
</dbReference>
<dbReference type="OrthoDB" id="20105at2759"/>
<sequence length="336" mass="36900">MSGISPDFYYREAQRLKYLARSAFKLLQMQKQYKLITPGASVLDLGCAPGAWLQVACQSLGSLQNGGAVVGIDLKCKSHQCWVAEQKVKVPSDHCDHRVQTVCADVMKIPIGVARALSPQIASGLGREEPSANEIEKTRELFKRGVRRSNESVDSSAKSSIVKNRQKFGVRSNKSTTNPGLRQIVNSNLVVNQYRFHTIDWDKPPIFDESPEEGIGFSVILSDMCPLVSGIAIKDAALSIELGMRALDLALGGTTSALSNDHSIHVKKPSNTYSYLEDDRGVLLPGGNLVIKLLESEDIKEISQICKPLFGTASWLRPKATRSASREIYLICKNLK</sequence>
<evidence type="ECO:0000313" key="9">
    <source>
        <dbReference type="Proteomes" id="UP000541444"/>
    </source>
</evidence>
<comment type="similarity">
    <text evidence="1">Belongs to the class I-like SAM-binding methyltransferase superfamily. RNA methyltransferase RlmE family.</text>
</comment>